<accession>A0ABR7TE62</accession>
<protein>
    <submittedName>
        <fullName evidence="3">Methyltransferase</fullName>
    </submittedName>
</protein>
<dbReference type="InterPro" id="IPR029063">
    <property type="entry name" value="SAM-dependent_MTases_sf"/>
</dbReference>
<dbReference type="GO" id="GO:0008168">
    <property type="term" value="F:methyltransferase activity"/>
    <property type="evidence" value="ECO:0007669"/>
    <property type="project" value="UniProtKB-KW"/>
</dbReference>
<name>A0ABR7TE62_9LACT</name>
<comment type="caution">
    <text evidence="3">The sequence shown here is derived from an EMBL/GenBank/DDBJ whole genome shotgun (WGS) entry which is preliminary data.</text>
</comment>
<evidence type="ECO:0000313" key="3">
    <source>
        <dbReference type="EMBL" id="MBC9825501.1"/>
    </source>
</evidence>
<evidence type="ECO:0000259" key="2">
    <source>
        <dbReference type="Pfam" id="PF08242"/>
    </source>
</evidence>
<dbReference type="CDD" id="cd02440">
    <property type="entry name" value="AdoMet_MTases"/>
    <property type="match status" value="1"/>
</dbReference>
<dbReference type="SUPFAM" id="SSF53335">
    <property type="entry name" value="S-adenosyl-L-methionine-dependent methyltransferases"/>
    <property type="match status" value="1"/>
</dbReference>
<dbReference type="EMBL" id="WNJQ01000004">
    <property type="protein sequence ID" value="MBC9825501.1"/>
    <property type="molecule type" value="Genomic_DNA"/>
</dbReference>
<feature type="domain" description="Methyltransferase type 12" evidence="2">
    <location>
        <begin position="43"/>
        <end position="137"/>
    </location>
</feature>
<reference evidence="3 4" key="1">
    <citation type="journal article" date="2020" name="Microorganisms">
        <title>New Insight into Antimicrobial Compounds from Food and Marine-Sourced Carnobacterium Species through Phenotype and Genome Analyses.</title>
        <authorList>
            <person name="Begrem S."/>
            <person name="Ivaniuk F."/>
            <person name="Gigout-Chevalier F."/>
            <person name="Kolypczuk L."/>
            <person name="Bonnetot S."/>
            <person name="Leroi F."/>
            <person name="Grovel O."/>
            <person name="Delbarre-Ladrat C."/>
            <person name="Passerini D."/>
        </authorList>
    </citation>
    <scope>NUCLEOTIDE SEQUENCE [LARGE SCALE GENOMIC DNA]</scope>
    <source>
        <strain evidence="3 4">MIP2551</strain>
    </source>
</reference>
<evidence type="ECO:0000256" key="1">
    <source>
        <dbReference type="ARBA" id="ARBA00022679"/>
    </source>
</evidence>
<keyword evidence="4" id="KW-1185">Reference proteome</keyword>
<dbReference type="Pfam" id="PF08242">
    <property type="entry name" value="Methyltransf_12"/>
    <property type="match status" value="1"/>
</dbReference>
<dbReference type="RefSeq" id="WP_187948796.1">
    <property type="nucleotide sequence ID" value="NZ_WNJQ01000004.1"/>
</dbReference>
<evidence type="ECO:0000313" key="4">
    <source>
        <dbReference type="Proteomes" id="UP000638836"/>
    </source>
</evidence>
<organism evidence="3 4">
    <name type="scientific">Carnobacterium inhibens</name>
    <dbReference type="NCBI Taxonomy" id="147709"/>
    <lineage>
        <taxon>Bacteria</taxon>
        <taxon>Bacillati</taxon>
        <taxon>Bacillota</taxon>
        <taxon>Bacilli</taxon>
        <taxon>Lactobacillales</taxon>
        <taxon>Carnobacteriaceae</taxon>
        <taxon>Carnobacterium</taxon>
    </lineage>
</organism>
<sequence length="202" mass="22798">MGHINQFNQLAAKYDTPKNRYMAKRAADAIRNLLDESHKKTAIDFGCGTGLVGLDLLEDFESMLFVDASTKMIEQVEKKLADRDTKKATVLCLDIEKDAQLPYKVDTIILSLVLHHIPDSHRLLSKLYDTLNEGGQLLIIEMEKQEKDSNHHEHGIDRSVLATTLSGLGYQHIQSDIFYDAKKESNGQEASRFVLSARKNLN</sequence>
<dbReference type="Proteomes" id="UP000638836">
    <property type="component" value="Unassembled WGS sequence"/>
</dbReference>
<dbReference type="InterPro" id="IPR013217">
    <property type="entry name" value="Methyltransf_12"/>
</dbReference>
<dbReference type="PANTHER" id="PTHR43861">
    <property type="entry name" value="TRANS-ACONITATE 2-METHYLTRANSFERASE-RELATED"/>
    <property type="match status" value="1"/>
</dbReference>
<dbReference type="GO" id="GO:0032259">
    <property type="term" value="P:methylation"/>
    <property type="evidence" value="ECO:0007669"/>
    <property type="project" value="UniProtKB-KW"/>
</dbReference>
<dbReference type="Gene3D" id="3.40.50.150">
    <property type="entry name" value="Vaccinia Virus protein VP39"/>
    <property type="match status" value="1"/>
</dbReference>
<proteinExistence type="predicted"/>
<gene>
    <name evidence="3" type="ORF">GLO26_06630</name>
</gene>
<keyword evidence="1" id="KW-0808">Transferase</keyword>
<dbReference type="PANTHER" id="PTHR43861:SF3">
    <property type="entry name" value="PUTATIVE (AFU_ORTHOLOGUE AFUA_2G14390)-RELATED"/>
    <property type="match status" value="1"/>
</dbReference>
<keyword evidence="3" id="KW-0489">Methyltransferase</keyword>